<evidence type="ECO:0000313" key="10">
    <source>
        <dbReference type="EMBL" id="MQM23178.1"/>
    </source>
</evidence>
<name>A0A843XT07_COLES</name>
<dbReference type="Pfam" id="PF04535">
    <property type="entry name" value="CASP_dom"/>
    <property type="match status" value="1"/>
</dbReference>
<comment type="subunit">
    <text evidence="3 8">Homodimer and heterodimers.</text>
</comment>
<evidence type="ECO:0000256" key="3">
    <source>
        <dbReference type="ARBA" id="ARBA00011489"/>
    </source>
</evidence>
<gene>
    <name evidence="10" type="ORF">Taro_056241</name>
</gene>
<reference evidence="10" key="1">
    <citation type="submission" date="2017-07" db="EMBL/GenBank/DDBJ databases">
        <title>Taro Niue Genome Assembly and Annotation.</title>
        <authorList>
            <person name="Atibalentja N."/>
            <person name="Keating K."/>
            <person name="Fields C.J."/>
        </authorList>
    </citation>
    <scope>NUCLEOTIDE SEQUENCE</scope>
    <source>
        <strain evidence="10">Niue_2</strain>
        <tissue evidence="10">Leaf</tissue>
    </source>
</reference>
<keyword evidence="6 8" id="KW-1133">Transmembrane helix</keyword>
<sequence length="205" mass="21461">MATVSESSEKKVAVEGDAAEGSQLVGAVKTAETVLRVLPMGLCVAAMAVMLTNSQSTDDYGAVTYSDLSGFRYLVYADGVCAAYSLLSAFYTAATSRCPSTLRRAWTLFFFDQVLTYVVLAAGAVAAEILYLARNGDERVTWSRVCGMFGGFCSRATASAGATFAAAACYVGLSLVSSYRLFSAYSAPIPFLSKGGEVAALPFPG</sequence>
<evidence type="ECO:0000256" key="4">
    <source>
        <dbReference type="ARBA" id="ARBA00022475"/>
    </source>
</evidence>
<proteinExistence type="inferred from homology"/>
<evidence type="ECO:0000259" key="9">
    <source>
        <dbReference type="Pfam" id="PF04535"/>
    </source>
</evidence>
<keyword evidence="4 8" id="KW-1003">Cell membrane</keyword>
<evidence type="ECO:0000256" key="2">
    <source>
        <dbReference type="ARBA" id="ARBA00007651"/>
    </source>
</evidence>
<dbReference type="GO" id="GO:0005886">
    <property type="term" value="C:plasma membrane"/>
    <property type="evidence" value="ECO:0007669"/>
    <property type="project" value="UniProtKB-SubCell"/>
</dbReference>
<dbReference type="OrthoDB" id="749363at2759"/>
<dbReference type="Proteomes" id="UP000652761">
    <property type="component" value="Unassembled WGS sequence"/>
</dbReference>
<keyword evidence="11" id="KW-1185">Reference proteome</keyword>
<organism evidence="10 11">
    <name type="scientific">Colocasia esculenta</name>
    <name type="common">Wild taro</name>
    <name type="synonym">Arum esculentum</name>
    <dbReference type="NCBI Taxonomy" id="4460"/>
    <lineage>
        <taxon>Eukaryota</taxon>
        <taxon>Viridiplantae</taxon>
        <taxon>Streptophyta</taxon>
        <taxon>Embryophyta</taxon>
        <taxon>Tracheophyta</taxon>
        <taxon>Spermatophyta</taxon>
        <taxon>Magnoliopsida</taxon>
        <taxon>Liliopsida</taxon>
        <taxon>Araceae</taxon>
        <taxon>Aroideae</taxon>
        <taxon>Colocasieae</taxon>
        <taxon>Colocasia</taxon>
    </lineage>
</organism>
<feature type="transmembrane region" description="Helical" evidence="8">
    <location>
        <begin position="145"/>
        <end position="173"/>
    </location>
</feature>
<evidence type="ECO:0000256" key="6">
    <source>
        <dbReference type="ARBA" id="ARBA00022989"/>
    </source>
</evidence>
<feature type="transmembrane region" description="Helical" evidence="8">
    <location>
        <begin position="114"/>
        <end position="133"/>
    </location>
</feature>
<evidence type="ECO:0000256" key="5">
    <source>
        <dbReference type="ARBA" id="ARBA00022692"/>
    </source>
</evidence>
<protein>
    <recommendedName>
        <fullName evidence="8">CASP-like protein</fullName>
    </recommendedName>
</protein>
<evidence type="ECO:0000256" key="7">
    <source>
        <dbReference type="ARBA" id="ARBA00023136"/>
    </source>
</evidence>
<dbReference type="NCBIfam" id="TIGR01569">
    <property type="entry name" value="A_tha_TIGR01569"/>
    <property type="match status" value="1"/>
</dbReference>
<comment type="caution">
    <text evidence="10">The sequence shown here is derived from an EMBL/GenBank/DDBJ whole genome shotgun (WGS) entry which is preliminary data.</text>
</comment>
<accession>A0A843XT07</accession>
<dbReference type="InterPro" id="IPR006702">
    <property type="entry name" value="CASP_dom"/>
</dbReference>
<feature type="domain" description="Casparian strip membrane protein" evidence="9">
    <location>
        <begin position="28"/>
        <end position="169"/>
    </location>
</feature>
<comment type="subcellular location">
    <subcellularLocation>
        <location evidence="1 8">Cell membrane</location>
        <topology evidence="1 8">Multi-pass membrane protein</topology>
    </subcellularLocation>
</comment>
<keyword evidence="7 8" id="KW-0472">Membrane</keyword>
<dbReference type="EMBL" id="NMUH01015299">
    <property type="protein sequence ID" value="MQM23178.1"/>
    <property type="molecule type" value="Genomic_DNA"/>
</dbReference>
<feature type="transmembrane region" description="Helical" evidence="8">
    <location>
        <begin position="34"/>
        <end position="52"/>
    </location>
</feature>
<dbReference type="PANTHER" id="PTHR33573:SF46">
    <property type="entry name" value="CASP-LIKE PROTEIN 2A1"/>
    <property type="match status" value="1"/>
</dbReference>
<evidence type="ECO:0000256" key="8">
    <source>
        <dbReference type="RuleBase" id="RU361233"/>
    </source>
</evidence>
<evidence type="ECO:0000313" key="11">
    <source>
        <dbReference type="Proteomes" id="UP000652761"/>
    </source>
</evidence>
<feature type="transmembrane region" description="Helical" evidence="8">
    <location>
        <begin position="73"/>
        <end position="94"/>
    </location>
</feature>
<evidence type="ECO:0000256" key="1">
    <source>
        <dbReference type="ARBA" id="ARBA00004651"/>
    </source>
</evidence>
<keyword evidence="5 8" id="KW-0812">Transmembrane</keyword>
<comment type="similarity">
    <text evidence="2 8">Belongs to the Casparian strip membrane proteins (CASP) family.</text>
</comment>
<dbReference type="PANTHER" id="PTHR33573">
    <property type="entry name" value="CASP-LIKE PROTEIN 4A4"/>
    <property type="match status" value="1"/>
</dbReference>
<dbReference type="InterPro" id="IPR006459">
    <property type="entry name" value="CASP/CASPL"/>
</dbReference>
<dbReference type="AlphaFoldDB" id="A0A843XT07"/>